<organism evidence="2 3">
    <name type="scientific">Streptomyces subrutilus</name>
    <dbReference type="NCBI Taxonomy" id="36818"/>
    <lineage>
        <taxon>Bacteria</taxon>
        <taxon>Bacillati</taxon>
        <taxon>Actinomycetota</taxon>
        <taxon>Actinomycetes</taxon>
        <taxon>Kitasatosporales</taxon>
        <taxon>Streptomycetaceae</taxon>
        <taxon>Streptomyces</taxon>
    </lineage>
</organism>
<sequence length="75" mass="7935">MRVSHRGLTLPGHRRTAGGAGLRDGRGLRRGPGLLYADPRGLPWRTGPGLAARVRAGAYGPGRTGRGVRARARRA</sequence>
<feature type="region of interest" description="Disordered" evidence="1">
    <location>
        <begin position="1"/>
        <end position="42"/>
    </location>
</feature>
<evidence type="ECO:0000256" key="1">
    <source>
        <dbReference type="SAM" id="MobiDB-lite"/>
    </source>
</evidence>
<reference evidence="2" key="2">
    <citation type="submission" date="2020-09" db="EMBL/GenBank/DDBJ databases">
        <authorList>
            <person name="Sun Q."/>
            <person name="Ohkuma M."/>
        </authorList>
    </citation>
    <scope>NUCLEOTIDE SEQUENCE</scope>
    <source>
        <strain evidence="2">JCM 4834</strain>
    </source>
</reference>
<evidence type="ECO:0000313" key="3">
    <source>
        <dbReference type="Proteomes" id="UP000634660"/>
    </source>
</evidence>
<feature type="region of interest" description="Disordered" evidence="1">
    <location>
        <begin position="55"/>
        <end position="75"/>
    </location>
</feature>
<dbReference type="EMBL" id="BMVX01000020">
    <property type="protein sequence ID" value="GGZ82824.1"/>
    <property type="molecule type" value="Genomic_DNA"/>
</dbReference>
<proteinExistence type="predicted"/>
<comment type="caution">
    <text evidence="2">The sequence shown here is derived from an EMBL/GenBank/DDBJ whole genome shotgun (WGS) entry which is preliminary data.</text>
</comment>
<dbReference type="Proteomes" id="UP000634660">
    <property type="component" value="Unassembled WGS sequence"/>
</dbReference>
<name>A0A918R4E5_9ACTN</name>
<feature type="compositionally biased region" description="Basic residues" evidence="1">
    <location>
        <begin position="66"/>
        <end position="75"/>
    </location>
</feature>
<evidence type="ECO:0000313" key="2">
    <source>
        <dbReference type="EMBL" id="GGZ82824.1"/>
    </source>
</evidence>
<dbReference type="AlphaFoldDB" id="A0A918R4E5"/>
<gene>
    <name evidence="2" type="ORF">GCM10010371_48080</name>
</gene>
<reference evidence="2" key="1">
    <citation type="journal article" date="2014" name="Int. J. Syst. Evol. Microbiol.">
        <title>Complete genome sequence of Corynebacterium casei LMG S-19264T (=DSM 44701T), isolated from a smear-ripened cheese.</title>
        <authorList>
            <consortium name="US DOE Joint Genome Institute (JGI-PGF)"/>
            <person name="Walter F."/>
            <person name="Albersmeier A."/>
            <person name="Kalinowski J."/>
            <person name="Ruckert C."/>
        </authorList>
    </citation>
    <scope>NUCLEOTIDE SEQUENCE</scope>
    <source>
        <strain evidence="2">JCM 4834</strain>
    </source>
</reference>
<protein>
    <submittedName>
        <fullName evidence="2">Uncharacterized protein</fullName>
    </submittedName>
</protein>
<accession>A0A918R4E5</accession>